<evidence type="ECO:0000313" key="2">
    <source>
        <dbReference type="Proteomes" id="UP000499080"/>
    </source>
</evidence>
<keyword evidence="2" id="KW-1185">Reference proteome</keyword>
<dbReference type="PANTHER" id="PTHR33327">
    <property type="entry name" value="ENDONUCLEASE"/>
    <property type="match status" value="1"/>
</dbReference>
<protein>
    <submittedName>
        <fullName evidence="1">Uncharacterized protein</fullName>
    </submittedName>
</protein>
<reference evidence="1 2" key="1">
    <citation type="journal article" date="2019" name="Sci. Rep.">
        <title>Orb-weaving spider Araneus ventricosus genome elucidates the spidroin gene catalogue.</title>
        <authorList>
            <person name="Kono N."/>
            <person name="Nakamura H."/>
            <person name="Ohtoshi R."/>
            <person name="Moran D.A.P."/>
            <person name="Shinohara A."/>
            <person name="Yoshida Y."/>
            <person name="Fujiwara M."/>
            <person name="Mori M."/>
            <person name="Tomita M."/>
            <person name="Arakawa K."/>
        </authorList>
    </citation>
    <scope>NUCLEOTIDE SEQUENCE [LARGE SCALE GENOMIC DNA]</scope>
</reference>
<name>A0A4Y2U6I5_ARAVE</name>
<organism evidence="1 2">
    <name type="scientific">Araneus ventricosus</name>
    <name type="common">Orbweaver spider</name>
    <name type="synonym">Epeira ventricosa</name>
    <dbReference type="NCBI Taxonomy" id="182803"/>
    <lineage>
        <taxon>Eukaryota</taxon>
        <taxon>Metazoa</taxon>
        <taxon>Ecdysozoa</taxon>
        <taxon>Arthropoda</taxon>
        <taxon>Chelicerata</taxon>
        <taxon>Arachnida</taxon>
        <taxon>Araneae</taxon>
        <taxon>Araneomorphae</taxon>
        <taxon>Entelegynae</taxon>
        <taxon>Araneoidea</taxon>
        <taxon>Araneidae</taxon>
        <taxon>Araneus</taxon>
    </lineage>
</organism>
<sequence>MELGDKRPSTLYEMKSLASDRISPELLKGLLMQRLPVQRQKILSVSGDNLQALSKMADSIFEISKGDLVESVSANVQFSDVNKFEDRLAAVANRLLRLEVRCRSLSRGDTEVHGSNKHKYCWWLFKFVKKANRCEQPCTFKSEN</sequence>
<dbReference type="Proteomes" id="UP000499080">
    <property type="component" value="Unassembled WGS sequence"/>
</dbReference>
<proteinExistence type="predicted"/>
<gene>
    <name evidence="1" type="ORF">AVEN_81664_1</name>
</gene>
<dbReference type="EMBL" id="BGPR01034048">
    <property type="protein sequence ID" value="GBO08232.1"/>
    <property type="molecule type" value="Genomic_DNA"/>
</dbReference>
<accession>A0A4Y2U6I5</accession>
<dbReference type="AlphaFoldDB" id="A0A4Y2U6I5"/>
<comment type="caution">
    <text evidence="1">The sequence shown here is derived from an EMBL/GenBank/DDBJ whole genome shotgun (WGS) entry which is preliminary data.</text>
</comment>
<evidence type="ECO:0000313" key="1">
    <source>
        <dbReference type="EMBL" id="GBO08232.1"/>
    </source>
</evidence>
<dbReference type="PANTHER" id="PTHR33327:SF3">
    <property type="entry name" value="RNA-DIRECTED DNA POLYMERASE"/>
    <property type="match status" value="1"/>
</dbReference>